<evidence type="ECO:0000313" key="2">
    <source>
        <dbReference type="EMBL" id="ABM00102.1"/>
    </source>
</evidence>
<organism evidence="2 3">
    <name type="scientific">Shewanella amazonensis (strain ATCC BAA-1098 / SB2B)</name>
    <dbReference type="NCBI Taxonomy" id="326297"/>
    <lineage>
        <taxon>Bacteria</taxon>
        <taxon>Pseudomonadati</taxon>
        <taxon>Pseudomonadota</taxon>
        <taxon>Gammaproteobacteria</taxon>
        <taxon>Alteromonadales</taxon>
        <taxon>Shewanellaceae</taxon>
        <taxon>Shewanella</taxon>
    </lineage>
</organism>
<sequence>MTSFSAPCPRPILMGCEYQPLICLASGNTVAYEALSRFYSSDGQAIAPNRIFEVLHERPQALAELELAAKTFQLQHAPKGMPLYLNLDPHSLAAQSPVSTALSALLSQPQKPHTLVIELIENTCINDALMASQLLNSLQSAGMQVALDDVGAPHAMLSLELLSRVDWIKFDRHWLSRLDVATDANLLDSLVSYAKVTAKGTVLEGIETQAQLQRAATLGINLAQGFLFQDRFLQPDDKSVISASILRAFDDCNAGSLIENCA</sequence>
<dbReference type="GO" id="GO:0071111">
    <property type="term" value="F:cyclic-guanylate-specific phosphodiesterase activity"/>
    <property type="evidence" value="ECO:0007669"/>
    <property type="project" value="InterPro"/>
</dbReference>
<protein>
    <submittedName>
        <fullName evidence="2">Diguanylate phosphodiesterase</fullName>
    </submittedName>
</protein>
<name>A1S6U5_SHEAM</name>
<keyword evidence="3" id="KW-1185">Reference proteome</keyword>
<dbReference type="PROSITE" id="PS50883">
    <property type="entry name" value="EAL"/>
    <property type="match status" value="1"/>
</dbReference>
<dbReference type="EMBL" id="CP000507">
    <property type="protein sequence ID" value="ABM00102.1"/>
    <property type="molecule type" value="Genomic_DNA"/>
</dbReference>
<dbReference type="PANTHER" id="PTHR33121:SF76">
    <property type="entry name" value="SIGNALING PROTEIN"/>
    <property type="match status" value="1"/>
</dbReference>
<dbReference type="RefSeq" id="WP_011760009.1">
    <property type="nucleotide sequence ID" value="NC_008700.1"/>
</dbReference>
<accession>A1S6U5</accession>
<dbReference type="PANTHER" id="PTHR33121">
    <property type="entry name" value="CYCLIC DI-GMP PHOSPHODIESTERASE PDEF"/>
    <property type="match status" value="1"/>
</dbReference>
<dbReference type="OrthoDB" id="9813903at2"/>
<dbReference type="SMART" id="SM00052">
    <property type="entry name" value="EAL"/>
    <property type="match status" value="1"/>
</dbReference>
<dbReference type="InterPro" id="IPR001633">
    <property type="entry name" value="EAL_dom"/>
</dbReference>
<dbReference type="InterPro" id="IPR050706">
    <property type="entry name" value="Cyclic-di-GMP_PDE-like"/>
</dbReference>
<evidence type="ECO:0000313" key="3">
    <source>
        <dbReference type="Proteomes" id="UP000009175"/>
    </source>
</evidence>
<dbReference type="eggNOG" id="COG2200">
    <property type="taxonomic scope" value="Bacteria"/>
</dbReference>
<reference evidence="2 3" key="1">
    <citation type="submission" date="2006-12" db="EMBL/GenBank/DDBJ databases">
        <title>Complete sequence of Shewanella amazonensis SB2B.</title>
        <authorList>
            <consortium name="US DOE Joint Genome Institute"/>
            <person name="Copeland A."/>
            <person name="Lucas S."/>
            <person name="Lapidus A."/>
            <person name="Barry K."/>
            <person name="Detter J.C."/>
            <person name="Glavina del Rio T."/>
            <person name="Hammon N."/>
            <person name="Israni S."/>
            <person name="Dalin E."/>
            <person name="Tice H."/>
            <person name="Pitluck S."/>
            <person name="Munk A.C."/>
            <person name="Brettin T."/>
            <person name="Bruce D."/>
            <person name="Han C."/>
            <person name="Tapia R."/>
            <person name="Gilna P."/>
            <person name="Schmutz J."/>
            <person name="Larimer F."/>
            <person name="Land M."/>
            <person name="Hauser L."/>
            <person name="Kyrpides N."/>
            <person name="Mikhailova N."/>
            <person name="Fredrickson J."/>
            <person name="Richardson P."/>
        </authorList>
    </citation>
    <scope>NUCLEOTIDE SEQUENCE [LARGE SCALE GENOMIC DNA]</scope>
    <source>
        <strain evidence="3">ATCC BAA-1098 / SB2B</strain>
    </source>
</reference>
<dbReference type="HOGENOM" id="CLU_000445_70_50_6"/>
<evidence type="ECO:0000259" key="1">
    <source>
        <dbReference type="PROSITE" id="PS50883"/>
    </source>
</evidence>
<dbReference type="SUPFAM" id="SSF141868">
    <property type="entry name" value="EAL domain-like"/>
    <property type="match status" value="1"/>
</dbReference>
<dbReference type="STRING" id="326297.Sama_1896"/>
<dbReference type="AlphaFoldDB" id="A1S6U5"/>
<dbReference type="Gene3D" id="3.20.20.450">
    <property type="entry name" value="EAL domain"/>
    <property type="match status" value="1"/>
</dbReference>
<dbReference type="InterPro" id="IPR035919">
    <property type="entry name" value="EAL_sf"/>
</dbReference>
<dbReference type="Proteomes" id="UP000009175">
    <property type="component" value="Chromosome"/>
</dbReference>
<proteinExistence type="predicted"/>
<gene>
    <name evidence="2" type="ordered locus">Sama_1896</name>
</gene>
<dbReference type="CDD" id="cd01948">
    <property type="entry name" value="EAL"/>
    <property type="match status" value="1"/>
</dbReference>
<dbReference type="KEGG" id="saz:Sama_1896"/>
<feature type="domain" description="EAL" evidence="1">
    <location>
        <begin position="1"/>
        <end position="245"/>
    </location>
</feature>
<dbReference type="Pfam" id="PF00563">
    <property type="entry name" value="EAL"/>
    <property type="match status" value="1"/>
</dbReference>